<proteinExistence type="predicted"/>
<keyword evidence="3" id="KW-1185">Reference proteome</keyword>
<evidence type="ECO:0000313" key="2">
    <source>
        <dbReference type="EMBL" id="PZW20992.1"/>
    </source>
</evidence>
<accession>A0A326U8T5</accession>
<reference evidence="2 3" key="1">
    <citation type="submission" date="2018-06" db="EMBL/GenBank/DDBJ databases">
        <title>Genomic Encyclopedia of Archaeal and Bacterial Type Strains, Phase II (KMG-II): from individual species to whole genera.</title>
        <authorList>
            <person name="Goeker M."/>
        </authorList>
    </citation>
    <scope>NUCLEOTIDE SEQUENCE [LARGE SCALE GENOMIC DNA]</scope>
    <source>
        <strain evidence="2 3">ATCC BAA-1881</strain>
    </source>
</reference>
<gene>
    <name evidence="2" type="ORF">EI42_05753</name>
</gene>
<protein>
    <submittedName>
        <fullName evidence="2">Uncharacterized protein</fullName>
    </submittedName>
</protein>
<evidence type="ECO:0000313" key="3">
    <source>
        <dbReference type="Proteomes" id="UP000248806"/>
    </source>
</evidence>
<dbReference type="RefSeq" id="WP_111325993.1">
    <property type="nucleotide sequence ID" value="NZ_BIFX01000001.1"/>
</dbReference>
<feature type="coiled-coil region" evidence="1">
    <location>
        <begin position="70"/>
        <end position="97"/>
    </location>
</feature>
<organism evidence="2 3">
    <name type="scientific">Thermosporothrix hazakensis</name>
    <dbReference type="NCBI Taxonomy" id="644383"/>
    <lineage>
        <taxon>Bacteria</taxon>
        <taxon>Bacillati</taxon>
        <taxon>Chloroflexota</taxon>
        <taxon>Ktedonobacteria</taxon>
        <taxon>Ktedonobacterales</taxon>
        <taxon>Thermosporotrichaceae</taxon>
        <taxon>Thermosporothrix</taxon>
    </lineage>
</organism>
<sequence>MDQAEEIQRFKQMKDNPTLLRIAALRQAAETLRQEERAIYAAWEADELSVYASNKDALYEAHKGFINAMVDAMMAVSNELDQQADFLEQQLRVGETEHTEPPS</sequence>
<name>A0A326U8T5_THEHA</name>
<dbReference type="EMBL" id="QKUF01000038">
    <property type="protein sequence ID" value="PZW20992.1"/>
    <property type="molecule type" value="Genomic_DNA"/>
</dbReference>
<comment type="caution">
    <text evidence="2">The sequence shown here is derived from an EMBL/GenBank/DDBJ whole genome shotgun (WGS) entry which is preliminary data.</text>
</comment>
<dbReference type="Proteomes" id="UP000248806">
    <property type="component" value="Unassembled WGS sequence"/>
</dbReference>
<keyword evidence="1" id="KW-0175">Coiled coil</keyword>
<dbReference type="AlphaFoldDB" id="A0A326U8T5"/>
<evidence type="ECO:0000256" key="1">
    <source>
        <dbReference type="SAM" id="Coils"/>
    </source>
</evidence>